<protein>
    <submittedName>
        <fullName evidence="3">Uncharacterized protein</fullName>
    </submittedName>
</protein>
<accession>A0A2N5SNE8</accession>
<feature type="coiled-coil region" evidence="1">
    <location>
        <begin position="114"/>
        <end position="141"/>
    </location>
</feature>
<sequence length="164" mass="18322">MEEATQISVESHQRGTAGINRSNTAVRAVLEQPCLTGGRTGTVRPKHLPPDSARPTTGQTRLFEHRLNCCVRPVNAGSEDDNKRLNLVKLYKDEAVLDLLRERLMGPEVFLATKEEANKLLNNISQRMDELRKDAELLNWTVSAGEDPPFSPMLSTFTPKDNLL</sequence>
<evidence type="ECO:0000313" key="4">
    <source>
        <dbReference type="Proteomes" id="UP000235392"/>
    </source>
</evidence>
<gene>
    <name evidence="3" type="ORF">PCASD_19556</name>
</gene>
<reference evidence="3 4" key="1">
    <citation type="submission" date="2017-11" db="EMBL/GenBank/DDBJ databases">
        <title>De novo assembly and phasing of dikaryotic genomes from two isolates of Puccinia coronata f. sp. avenae, the causal agent of oat crown rust.</title>
        <authorList>
            <person name="Miller M.E."/>
            <person name="Zhang Y."/>
            <person name="Omidvar V."/>
            <person name="Sperschneider J."/>
            <person name="Schwessinger B."/>
            <person name="Raley C."/>
            <person name="Palmer J.M."/>
            <person name="Garnica D."/>
            <person name="Upadhyaya N."/>
            <person name="Rathjen J."/>
            <person name="Taylor J.M."/>
            <person name="Park R.F."/>
            <person name="Dodds P.N."/>
            <person name="Hirsch C.D."/>
            <person name="Kianian S.F."/>
            <person name="Figueroa M."/>
        </authorList>
    </citation>
    <scope>NUCLEOTIDE SEQUENCE [LARGE SCALE GENOMIC DNA]</scope>
    <source>
        <strain evidence="3">12SD80</strain>
    </source>
</reference>
<organism evidence="3 4">
    <name type="scientific">Puccinia coronata f. sp. avenae</name>
    <dbReference type="NCBI Taxonomy" id="200324"/>
    <lineage>
        <taxon>Eukaryota</taxon>
        <taxon>Fungi</taxon>
        <taxon>Dikarya</taxon>
        <taxon>Basidiomycota</taxon>
        <taxon>Pucciniomycotina</taxon>
        <taxon>Pucciniomycetes</taxon>
        <taxon>Pucciniales</taxon>
        <taxon>Pucciniaceae</taxon>
        <taxon>Puccinia</taxon>
    </lineage>
</organism>
<comment type="caution">
    <text evidence="3">The sequence shown here is derived from an EMBL/GenBank/DDBJ whole genome shotgun (WGS) entry which is preliminary data.</text>
</comment>
<proteinExistence type="predicted"/>
<evidence type="ECO:0000256" key="1">
    <source>
        <dbReference type="SAM" id="Coils"/>
    </source>
</evidence>
<dbReference type="AlphaFoldDB" id="A0A2N5SNE8"/>
<keyword evidence="1" id="KW-0175">Coiled coil</keyword>
<name>A0A2N5SNE8_9BASI</name>
<dbReference type="Proteomes" id="UP000235392">
    <property type="component" value="Unassembled WGS sequence"/>
</dbReference>
<evidence type="ECO:0000313" key="3">
    <source>
        <dbReference type="EMBL" id="PLW14765.1"/>
    </source>
</evidence>
<dbReference type="EMBL" id="PGCI01000814">
    <property type="protein sequence ID" value="PLW14765.1"/>
    <property type="molecule type" value="Genomic_DNA"/>
</dbReference>
<feature type="region of interest" description="Disordered" evidence="2">
    <location>
        <begin position="36"/>
        <end position="58"/>
    </location>
</feature>
<evidence type="ECO:0000256" key="2">
    <source>
        <dbReference type="SAM" id="MobiDB-lite"/>
    </source>
</evidence>